<comment type="subcellular location">
    <subcellularLocation>
        <location evidence="1">Membrane</location>
        <topology evidence="1">Multi-pass membrane protein</topology>
    </subcellularLocation>
</comment>
<evidence type="ECO:0000256" key="5">
    <source>
        <dbReference type="ARBA" id="ARBA00022989"/>
    </source>
</evidence>
<evidence type="ECO:0000256" key="6">
    <source>
        <dbReference type="ARBA" id="ARBA00023136"/>
    </source>
</evidence>
<feature type="transmembrane region" description="Helical" evidence="7">
    <location>
        <begin position="78"/>
        <end position="98"/>
    </location>
</feature>
<keyword evidence="10" id="KW-1185">Reference proteome</keyword>
<dbReference type="RefSeq" id="WP_047810012.1">
    <property type="nucleotide sequence ID" value="NZ_LDZY01000006.1"/>
</dbReference>
<dbReference type="InterPro" id="IPR017475">
    <property type="entry name" value="EPS_sugar_tfrase"/>
</dbReference>
<comment type="caution">
    <text evidence="9">The sequence shown here is derived from an EMBL/GenBank/DDBJ whole genome shotgun (WGS) entry which is preliminary data.</text>
</comment>
<dbReference type="Pfam" id="PF02397">
    <property type="entry name" value="Bac_transf"/>
    <property type="match status" value="1"/>
</dbReference>
<evidence type="ECO:0000259" key="8">
    <source>
        <dbReference type="Pfam" id="PF02397"/>
    </source>
</evidence>
<keyword evidence="4 7" id="KW-0812">Transmembrane</keyword>
<dbReference type="GO" id="GO:0016780">
    <property type="term" value="F:phosphotransferase activity, for other substituted phosphate groups"/>
    <property type="evidence" value="ECO:0007669"/>
    <property type="project" value="TreeGrafter"/>
</dbReference>
<evidence type="ECO:0000313" key="9">
    <source>
        <dbReference type="EMBL" id="KLU66131.1"/>
    </source>
</evidence>
<reference evidence="9 10" key="1">
    <citation type="submission" date="2015-06" db="EMBL/GenBank/DDBJ databases">
        <title>Draft genome of the moderately acidophilic sulfate reducer Candidatus Desulfosporosinus acididurans strain M1.</title>
        <authorList>
            <person name="Poehlein A."/>
            <person name="Petzsch P."/>
            <person name="Johnson B.D."/>
            <person name="Schloemann M."/>
            <person name="Daniel R."/>
            <person name="Muehling M."/>
        </authorList>
    </citation>
    <scope>NUCLEOTIDE SEQUENCE [LARGE SCALE GENOMIC DNA]</scope>
    <source>
        <strain evidence="9 10">M1</strain>
    </source>
</reference>
<dbReference type="EC" id="2.7.8.40" evidence="9"/>
<evidence type="ECO:0000313" key="10">
    <source>
        <dbReference type="Proteomes" id="UP000036356"/>
    </source>
</evidence>
<evidence type="ECO:0000256" key="1">
    <source>
        <dbReference type="ARBA" id="ARBA00004141"/>
    </source>
</evidence>
<evidence type="ECO:0000256" key="3">
    <source>
        <dbReference type="ARBA" id="ARBA00022679"/>
    </source>
</evidence>
<proteinExistence type="inferred from homology"/>
<dbReference type="Proteomes" id="UP000036356">
    <property type="component" value="Unassembled WGS sequence"/>
</dbReference>
<feature type="transmembrane region" description="Helical" evidence="7">
    <location>
        <begin position="110"/>
        <end position="130"/>
    </location>
</feature>
<feature type="transmembrane region" description="Helical" evidence="7">
    <location>
        <begin position="12"/>
        <end position="32"/>
    </location>
</feature>
<evidence type="ECO:0000256" key="4">
    <source>
        <dbReference type="ARBA" id="ARBA00022692"/>
    </source>
</evidence>
<name>A0A0J1IN66_9FIRM</name>
<evidence type="ECO:0000256" key="2">
    <source>
        <dbReference type="ARBA" id="ARBA00006464"/>
    </source>
</evidence>
<sequence length="452" mass="51270">MSEGKLTIGKLGLVFLDLFIINLSYIAIFILKSGQQIPGKNFSAYLHVAPWICLAAVLVFYVFDLYNGWLHRDLNNVIYSLILALIITNLLAMGLLYLTQAFAMPRSVSILAPVLEAALLALYRLFLWYFHKRFSSTKRVIVIGKDAQEAMMVANKFSCHAKGRFEITMVVYTDDIKKIESRIKQKDHDIVAINSTLLRKGRVIDICIKEHKEIFMVPDITAVLLNSSDTCYVDDTLMFALKPPGIKPGQKLLKRTFDIICSLIFLGILSPVMIFIALIIHITSPGSALFKQERLGENGKSFEVFKFRSMVNNAEKLTGPVLAIDRDPRITKFGSFLRATRLDEIPQFINVLQGDMSLVGPRPEREFFVSQFSDTIPYYRYRMEVKPGITGLAQVMGKYTTSAEDKLRFDLMYIRNYSILMDLKILLLTARVVFQRDKAAGVENNMKAVAKT</sequence>
<dbReference type="GO" id="GO:0016020">
    <property type="term" value="C:membrane"/>
    <property type="evidence" value="ECO:0007669"/>
    <property type="project" value="UniProtKB-SubCell"/>
</dbReference>
<evidence type="ECO:0000256" key="7">
    <source>
        <dbReference type="SAM" id="Phobius"/>
    </source>
</evidence>
<feature type="transmembrane region" description="Helical" evidence="7">
    <location>
        <begin position="257"/>
        <end position="282"/>
    </location>
</feature>
<dbReference type="EMBL" id="LDZY01000006">
    <property type="protein sequence ID" value="KLU66131.1"/>
    <property type="molecule type" value="Genomic_DNA"/>
</dbReference>
<dbReference type="PATRIC" id="fig|476652.3.peg.2247"/>
<feature type="transmembrane region" description="Helical" evidence="7">
    <location>
        <begin position="44"/>
        <end position="66"/>
    </location>
</feature>
<dbReference type="AlphaFoldDB" id="A0A0J1IN66"/>
<dbReference type="PANTHER" id="PTHR30576">
    <property type="entry name" value="COLANIC BIOSYNTHESIS UDP-GLUCOSE LIPID CARRIER TRANSFERASE"/>
    <property type="match status" value="1"/>
</dbReference>
<dbReference type="STRING" id="476652.DEAC_c21700"/>
<keyword evidence="5 7" id="KW-1133">Transmembrane helix</keyword>
<feature type="domain" description="Bacterial sugar transferase" evidence="8">
    <location>
        <begin position="254"/>
        <end position="435"/>
    </location>
</feature>
<keyword evidence="3 9" id="KW-0808">Transferase</keyword>
<organism evidence="9 10">
    <name type="scientific">Desulfosporosinus acididurans</name>
    <dbReference type="NCBI Taxonomy" id="476652"/>
    <lineage>
        <taxon>Bacteria</taxon>
        <taxon>Bacillati</taxon>
        <taxon>Bacillota</taxon>
        <taxon>Clostridia</taxon>
        <taxon>Eubacteriales</taxon>
        <taxon>Desulfitobacteriaceae</taxon>
        <taxon>Desulfosporosinus</taxon>
    </lineage>
</organism>
<gene>
    <name evidence="9" type="primary">wecA</name>
    <name evidence="9" type="ORF">DEAC_c21700</name>
</gene>
<protein>
    <submittedName>
        <fullName evidence="9">UDP-N-acetylgalactosamine-undecaprenyl-phosphate N-acetylgalactosaminephosphotransferase</fullName>
        <ecNumber evidence="9">2.7.8.40</ecNumber>
    </submittedName>
</protein>
<dbReference type="PANTHER" id="PTHR30576:SF0">
    <property type="entry name" value="UNDECAPRENYL-PHOSPHATE N-ACETYLGALACTOSAMINYL 1-PHOSPHATE TRANSFERASE-RELATED"/>
    <property type="match status" value="1"/>
</dbReference>
<dbReference type="NCBIfam" id="TIGR03025">
    <property type="entry name" value="EPS_sugtrans"/>
    <property type="match status" value="1"/>
</dbReference>
<accession>A0A0J1IN66</accession>
<comment type="similarity">
    <text evidence="2">Belongs to the bacterial sugar transferase family.</text>
</comment>
<dbReference type="InterPro" id="IPR003362">
    <property type="entry name" value="Bact_transf"/>
</dbReference>
<keyword evidence="6 7" id="KW-0472">Membrane</keyword>